<dbReference type="Proteomes" id="UP000294850">
    <property type="component" value="Unassembled WGS sequence"/>
</dbReference>
<dbReference type="PROSITE" id="PS51742">
    <property type="entry name" value="PPC"/>
    <property type="match status" value="1"/>
</dbReference>
<keyword evidence="3" id="KW-1185">Reference proteome</keyword>
<dbReference type="AlphaFoldDB" id="A0A4R5DR39"/>
<evidence type="ECO:0000313" key="3">
    <source>
        <dbReference type="Proteomes" id="UP000294850"/>
    </source>
</evidence>
<proteinExistence type="predicted"/>
<dbReference type="EMBL" id="SMFL01000003">
    <property type="protein sequence ID" value="TDE16147.1"/>
    <property type="molecule type" value="Genomic_DNA"/>
</dbReference>
<dbReference type="PANTHER" id="PTHR34988:SF1">
    <property type="entry name" value="DNA-BINDING PROTEIN"/>
    <property type="match status" value="1"/>
</dbReference>
<evidence type="ECO:0000259" key="1">
    <source>
        <dbReference type="PROSITE" id="PS51742"/>
    </source>
</evidence>
<organism evidence="2 3">
    <name type="scientific">Dyadobacter psychrotolerans</name>
    <dbReference type="NCBI Taxonomy" id="2541721"/>
    <lineage>
        <taxon>Bacteria</taxon>
        <taxon>Pseudomonadati</taxon>
        <taxon>Bacteroidota</taxon>
        <taxon>Cytophagia</taxon>
        <taxon>Cytophagales</taxon>
        <taxon>Spirosomataceae</taxon>
        <taxon>Dyadobacter</taxon>
    </lineage>
</organism>
<dbReference type="Gene3D" id="3.30.1330.80">
    <property type="entry name" value="Hypothetical protein, similar to alpha- acetolactate decarboxylase, domain 2"/>
    <property type="match status" value="1"/>
</dbReference>
<dbReference type="Pfam" id="PF03479">
    <property type="entry name" value="PCC"/>
    <property type="match status" value="1"/>
</dbReference>
<accession>A0A4R5DR39</accession>
<dbReference type="OrthoDB" id="9798999at2"/>
<gene>
    <name evidence="2" type="ORF">E0F88_07790</name>
</gene>
<feature type="domain" description="PPC" evidence="1">
    <location>
        <begin position="3"/>
        <end position="140"/>
    </location>
</feature>
<comment type="caution">
    <text evidence="2">The sequence shown here is derived from an EMBL/GenBank/DDBJ whole genome shotgun (WGS) entry which is preliminary data.</text>
</comment>
<dbReference type="SUPFAM" id="SSF117856">
    <property type="entry name" value="AF0104/ALDC/Ptd012-like"/>
    <property type="match status" value="1"/>
</dbReference>
<name>A0A4R5DR39_9BACT</name>
<dbReference type="CDD" id="cd11378">
    <property type="entry name" value="DUF296"/>
    <property type="match status" value="1"/>
</dbReference>
<dbReference type="InterPro" id="IPR005175">
    <property type="entry name" value="PPC_dom"/>
</dbReference>
<sequence>MLSTVGEVKNYVIIFAKGDEAVSGMTEFAQKYNVKSGHYQAIGDALHIELGWFDYKRKEFLVIDVDSSEVTSFTGDLVWYKNKPVAHTHMTTSLRDGSVKGGHLLQLIVGPTLEVFVTVEPTPLYKKLDEEFNAGLIDPDLKK</sequence>
<protein>
    <submittedName>
        <fullName evidence="2">DUF296 domain-containing protein</fullName>
    </submittedName>
</protein>
<evidence type="ECO:0000313" key="2">
    <source>
        <dbReference type="EMBL" id="TDE16147.1"/>
    </source>
</evidence>
<dbReference type="RefSeq" id="WP_131957681.1">
    <property type="nucleotide sequence ID" value="NZ_SMFL01000003.1"/>
</dbReference>
<dbReference type="PANTHER" id="PTHR34988">
    <property type="entry name" value="PROTEIN, PUTATIVE-RELATED"/>
    <property type="match status" value="1"/>
</dbReference>
<reference evidence="2 3" key="1">
    <citation type="submission" date="2019-03" db="EMBL/GenBank/DDBJ databases">
        <title>Dyadobacter AR-3-6 sp. nov., isolated from arctic soil.</title>
        <authorList>
            <person name="Chaudhary D.K."/>
        </authorList>
    </citation>
    <scope>NUCLEOTIDE SEQUENCE [LARGE SCALE GENOMIC DNA]</scope>
    <source>
        <strain evidence="2 3">AR-3-6</strain>
    </source>
</reference>